<dbReference type="InterPro" id="IPR011990">
    <property type="entry name" value="TPR-like_helical_dom_sf"/>
</dbReference>
<evidence type="ECO:0000313" key="3">
    <source>
        <dbReference type="Proteomes" id="UP000198640"/>
    </source>
</evidence>
<dbReference type="InterPro" id="IPR019734">
    <property type="entry name" value="TPR_rpt"/>
</dbReference>
<sequence length="674" mass="77683">MPKSKSKRQRPLKQSQSSAKLLRDVAAAMKLCDKGEADVAQQQLLALVAKHPRSKPVLYALVDVSHTIQNWHNFAFYNERLLPLERGEDREFTLNNLMAVFTQLFYPGLAWHYARELVAQYPDSEYEEQARSFIKTTEPFLKQETDELIGDLAFTQEEKFKLRVLHDRMRFLTETGHPAEAISIAEQLLEKIPNLAPVLNNLSLSQYMLGDVDQAIATAQKVIAQDTDNFHALSNLVRYHFLTAQLDQAQTYAHRLQQIDSNNPDFEPKQAEAFAFLGDDKKVWAVYQRAKTKGHETHPVLLHLAAVASYRLGNEKKAWQLWQQAVKLHPGFSMAQESLAEKPLPAGERNVPWYWPLEYWLPQNFRQLLKLGQCMGKDIQHLSAREIERAMKSMLAERPYLVKLFPHILERGDRHARQFTLNLIRVVASPELLQLLYDFAQSPHGSDSLRLEAAQFINQDHPAMLPEDRTIPMWIGGKQTELFMMGFQITDEPEWVEGVSEAVMDKHQAAYDLLMDEKPKAAEKLLKEIIAEAPDFYTAYNQLAVAYEKQGRHQEARKLIEKTHERFPDYLFARVGLARMKLKDKELEAARNLLKPLLKRPELHISEFRALVRAEMDIALADNKTETARAWLGIWQQVEDDHPELIEWKTRIDGPDKLLTGLIKQFAGGKNYNE</sequence>
<keyword evidence="3" id="KW-1185">Reference proteome</keyword>
<dbReference type="SUPFAM" id="SSF48452">
    <property type="entry name" value="TPR-like"/>
    <property type="match status" value="2"/>
</dbReference>
<dbReference type="OrthoDB" id="101857at2"/>
<dbReference type="STRING" id="44576.SAMN05421881_100188"/>
<dbReference type="Proteomes" id="UP000198640">
    <property type="component" value="Unassembled WGS sequence"/>
</dbReference>
<reference evidence="2 3" key="1">
    <citation type="submission" date="2016-10" db="EMBL/GenBank/DDBJ databases">
        <authorList>
            <person name="de Groot N.N."/>
        </authorList>
    </citation>
    <scope>NUCLEOTIDE SEQUENCE [LARGE SCALE GENOMIC DNA]</scope>
    <source>
        <strain evidence="2 3">Nm1</strain>
    </source>
</reference>
<dbReference type="Pfam" id="PF14559">
    <property type="entry name" value="TPR_19"/>
    <property type="match status" value="1"/>
</dbReference>
<accession>A0A1H3BQ80</accession>
<organism evidence="2 3">
    <name type="scientific">Nitrosomonas halophila</name>
    <dbReference type="NCBI Taxonomy" id="44576"/>
    <lineage>
        <taxon>Bacteria</taxon>
        <taxon>Pseudomonadati</taxon>
        <taxon>Pseudomonadota</taxon>
        <taxon>Betaproteobacteria</taxon>
        <taxon>Nitrosomonadales</taxon>
        <taxon>Nitrosomonadaceae</taxon>
        <taxon>Nitrosomonas</taxon>
    </lineage>
</organism>
<evidence type="ECO:0000256" key="1">
    <source>
        <dbReference type="PROSITE-ProRule" id="PRU00339"/>
    </source>
</evidence>
<evidence type="ECO:0000313" key="2">
    <source>
        <dbReference type="EMBL" id="SDX44036.1"/>
    </source>
</evidence>
<gene>
    <name evidence="2" type="ORF">SAMN05421881_100188</name>
</gene>
<dbReference type="Pfam" id="PF13174">
    <property type="entry name" value="TPR_6"/>
    <property type="match status" value="1"/>
</dbReference>
<dbReference type="PANTHER" id="PTHR12558">
    <property type="entry name" value="CELL DIVISION CYCLE 16,23,27"/>
    <property type="match status" value="1"/>
</dbReference>
<feature type="repeat" description="TPR" evidence="1">
    <location>
        <begin position="537"/>
        <end position="570"/>
    </location>
</feature>
<dbReference type="SMART" id="SM00028">
    <property type="entry name" value="TPR"/>
    <property type="match status" value="4"/>
</dbReference>
<name>A0A1H3BQ80_9PROT</name>
<dbReference type="PANTHER" id="PTHR12558:SF13">
    <property type="entry name" value="CELL DIVISION CYCLE PROTEIN 27 HOMOLOG"/>
    <property type="match status" value="1"/>
</dbReference>
<keyword evidence="1" id="KW-0802">TPR repeat</keyword>
<dbReference type="EMBL" id="FNOY01000001">
    <property type="protein sequence ID" value="SDX44036.1"/>
    <property type="molecule type" value="Genomic_DNA"/>
</dbReference>
<dbReference type="AlphaFoldDB" id="A0A1H3BQ80"/>
<dbReference type="Gene3D" id="1.25.40.10">
    <property type="entry name" value="Tetratricopeptide repeat domain"/>
    <property type="match status" value="2"/>
</dbReference>
<proteinExistence type="predicted"/>
<dbReference type="PROSITE" id="PS50005">
    <property type="entry name" value="TPR"/>
    <property type="match status" value="1"/>
</dbReference>
<protein>
    <submittedName>
        <fullName evidence="2">Tetratricopeptide repeat-containing protein</fullName>
    </submittedName>
</protein>